<keyword evidence="4" id="KW-0067">ATP-binding</keyword>
<dbReference type="PANTHER" id="PTHR10760:SF2">
    <property type="entry name" value="LD13476P-RELATED"/>
    <property type="match status" value="1"/>
</dbReference>
<dbReference type="Pfam" id="PF06309">
    <property type="entry name" value="Torsin"/>
    <property type="match status" value="1"/>
</dbReference>
<comment type="similarity">
    <text evidence="1">Belongs to the ClpA/ClpB family. Torsin subfamily.</text>
</comment>
<dbReference type="GO" id="GO:0016887">
    <property type="term" value="F:ATP hydrolysis activity"/>
    <property type="evidence" value="ECO:0007669"/>
    <property type="project" value="InterPro"/>
</dbReference>
<dbReference type="InParanoid" id="A0A2P6MYM5"/>
<dbReference type="Gene3D" id="3.40.50.300">
    <property type="entry name" value="P-loop containing nucleotide triphosphate hydrolases"/>
    <property type="match status" value="1"/>
</dbReference>
<feature type="compositionally biased region" description="Low complexity" evidence="2">
    <location>
        <begin position="371"/>
        <end position="398"/>
    </location>
</feature>
<evidence type="ECO:0000313" key="4">
    <source>
        <dbReference type="EMBL" id="PRP76815.1"/>
    </source>
</evidence>
<keyword evidence="5" id="KW-1185">Reference proteome</keyword>
<feature type="signal peptide" evidence="3">
    <location>
        <begin position="1"/>
        <end position="24"/>
    </location>
</feature>
<evidence type="ECO:0000256" key="2">
    <source>
        <dbReference type="SAM" id="MobiDB-lite"/>
    </source>
</evidence>
<evidence type="ECO:0000256" key="1">
    <source>
        <dbReference type="ARBA" id="ARBA00006235"/>
    </source>
</evidence>
<evidence type="ECO:0000256" key="3">
    <source>
        <dbReference type="SAM" id="SignalP"/>
    </source>
</evidence>
<proteinExistence type="inferred from homology"/>
<sequence length="519" mass="58484">MSAKVSTFITILSLFCTFICVTHAGLIDLIPSQLRCDPTHPNSPQCWFSNCKRRNDDYKQLEANLRASLIGQDHVAEELLSMIRMIDPKRAKPVAFHAAGDTGTGKSLTISLLSKSIFQKPSQATLIISGSHYRSDNSKNRIKLGEELADQVAQQLKKCPTSLIVIDDVQYVHATTLTSLIAFMDEKGEVMWKKELITTRHAIFGYVSDFAIEGFTANKSLEELQDIVRTESKIIWSEDTKMEMLVFNVFPFRYLSDKDLAEILRAKMDIEIAGTAQFPYVDKIQCDEYSVAWMVQQAKQKYPNTNARSVQRWVDAYLKSRLGKFVVSLEPYTHHEIYIHAKDEQLSFGAKSLRRQQPESIEGKNEFCGGSSFIDSSSPQSSTLSTTESTTSTEASSPLTSENMVLCRRLNADSNNMYLFNRMFDRLTCGHNLIDPVGSISSRIYIQWSCGSTICSTYCGLRYAESGPHREPPFDRSRRSTTSSIAPRVSTTYETRLLKYAKRDHAVTVPGLDVQRNGP</sequence>
<protein>
    <submittedName>
        <fullName evidence="4">Clp protease ATP-binding subunit ClpA</fullName>
    </submittedName>
</protein>
<dbReference type="EMBL" id="MDYQ01000299">
    <property type="protein sequence ID" value="PRP76815.1"/>
    <property type="molecule type" value="Genomic_DNA"/>
</dbReference>
<dbReference type="SUPFAM" id="SSF52540">
    <property type="entry name" value="P-loop containing nucleoside triphosphate hydrolases"/>
    <property type="match status" value="1"/>
</dbReference>
<name>A0A2P6MYM5_9EUKA</name>
<comment type="caution">
    <text evidence="4">The sequence shown here is derived from an EMBL/GenBank/DDBJ whole genome shotgun (WGS) entry which is preliminary data.</text>
</comment>
<dbReference type="STRING" id="1890364.A0A2P6MYM5"/>
<accession>A0A2P6MYM5</accession>
<keyword evidence="3" id="KW-0732">Signal</keyword>
<dbReference type="GO" id="GO:0005737">
    <property type="term" value="C:cytoplasm"/>
    <property type="evidence" value="ECO:0007669"/>
    <property type="project" value="UniProtKB-ARBA"/>
</dbReference>
<dbReference type="GO" id="GO:0006508">
    <property type="term" value="P:proteolysis"/>
    <property type="evidence" value="ECO:0007669"/>
    <property type="project" value="UniProtKB-KW"/>
</dbReference>
<keyword evidence="4" id="KW-0645">Protease</keyword>
<dbReference type="GO" id="GO:0005524">
    <property type="term" value="F:ATP binding"/>
    <property type="evidence" value="ECO:0007669"/>
    <property type="project" value="UniProtKB-KW"/>
</dbReference>
<organism evidence="4 5">
    <name type="scientific">Planoprotostelium fungivorum</name>
    <dbReference type="NCBI Taxonomy" id="1890364"/>
    <lineage>
        <taxon>Eukaryota</taxon>
        <taxon>Amoebozoa</taxon>
        <taxon>Evosea</taxon>
        <taxon>Variosea</taxon>
        <taxon>Cavosteliida</taxon>
        <taxon>Cavosteliaceae</taxon>
        <taxon>Planoprotostelium</taxon>
    </lineage>
</organism>
<dbReference type="Proteomes" id="UP000241769">
    <property type="component" value="Unassembled WGS sequence"/>
</dbReference>
<dbReference type="PANTHER" id="PTHR10760">
    <property type="entry name" value="TORSIN"/>
    <property type="match status" value="1"/>
</dbReference>
<feature type="chain" id="PRO_5015176703" evidence="3">
    <location>
        <begin position="25"/>
        <end position="519"/>
    </location>
</feature>
<feature type="region of interest" description="Disordered" evidence="2">
    <location>
        <begin position="360"/>
        <end position="398"/>
    </location>
</feature>
<gene>
    <name evidence="4" type="ORF">PROFUN_14855</name>
</gene>
<keyword evidence="4" id="KW-0547">Nucleotide-binding</keyword>
<dbReference type="InterPro" id="IPR010448">
    <property type="entry name" value="Torsin"/>
</dbReference>
<keyword evidence="4" id="KW-0378">Hydrolase</keyword>
<dbReference type="InterPro" id="IPR027417">
    <property type="entry name" value="P-loop_NTPase"/>
</dbReference>
<evidence type="ECO:0000313" key="5">
    <source>
        <dbReference type="Proteomes" id="UP000241769"/>
    </source>
</evidence>
<dbReference type="GO" id="GO:0008233">
    <property type="term" value="F:peptidase activity"/>
    <property type="evidence" value="ECO:0007669"/>
    <property type="project" value="UniProtKB-KW"/>
</dbReference>
<dbReference type="OrthoDB" id="19623at2759"/>
<reference evidence="4 5" key="1">
    <citation type="journal article" date="2018" name="Genome Biol. Evol.">
        <title>Multiple Roots of Fruiting Body Formation in Amoebozoa.</title>
        <authorList>
            <person name="Hillmann F."/>
            <person name="Forbes G."/>
            <person name="Novohradska S."/>
            <person name="Ferling I."/>
            <person name="Riege K."/>
            <person name="Groth M."/>
            <person name="Westermann M."/>
            <person name="Marz M."/>
            <person name="Spaller T."/>
            <person name="Winckler T."/>
            <person name="Schaap P."/>
            <person name="Glockner G."/>
        </authorList>
    </citation>
    <scope>NUCLEOTIDE SEQUENCE [LARGE SCALE GENOMIC DNA]</scope>
    <source>
        <strain evidence="4 5">Jena</strain>
    </source>
</reference>
<dbReference type="AlphaFoldDB" id="A0A2P6MYM5"/>